<keyword evidence="1" id="KW-0812">Transmembrane</keyword>
<dbReference type="Proteomes" id="UP000051401">
    <property type="component" value="Unassembled WGS sequence"/>
</dbReference>
<sequence length="118" mass="12077">MLGMIGGLQYQARAAARAAGFTFVGIILVLIGSGFLSAALWMVIEVDYGAITATALIGGLYVLLAGLCFLFANIRPRVRVPVAPVAGVPSPSPSPFAAIAEGFAIGMQAGRAARTPKD</sequence>
<accession>A0A0T5P692</accession>
<gene>
    <name evidence="3" type="ORF">RIdsm_04259</name>
    <name evidence="2" type="ORF">XM52_18905</name>
</gene>
<evidence type="ECO:0000256" key="1">
    <source>
        <dbReference type="SAM" id="Phobius"/>
    </source>
</evidence>
<dbReference type="STRING" id="540747.SAMN04488031_105127"/>
<dbReference type="Proteomes" id="UP000325785">
    <property type="component" value="Chromosome"/>
</dbReference>
<dbReference type="KEGG" id="rid:RIdsm_04259"/>
<feature type="transmembrane region" description="Helical" evidence="1">
    <location>
        <begin position="21"/>
        <end position="44"/>
    </location>
</feature>
<dbReference type="EMBL" id="CP031598">
    <property type="protein sequence ID" value="QEW28428.1"/>
    <property type="molecule type" value="Genomic_DNA"/>
</dbReference>
<dbReference type="OrthoDB" id="7874165at2"/>
<keyword evidence="4" id="KW-1185">Reference proteome</keyword>
<evidence type="ECO:0000313" key="4">
    <source>
        <dbReference type="Proteomes" id="UP000051401"/>
    </source>
</evidence>
<evidence type="ECO:0000313" key="2">
    <source>
        <dbReference type="EMBL" id="KRS16398.1"/>
    </source>
</evidence>
<dbReference type="PATRIC" id="fig|540747.5.peg.1535"/>
<dbReference type="AlphaFoldDB" id="A0A0T5P692"/>
<feature type="transmembrane region" description="Helical" evidence="1">
    <location>
        <begin position="50"/>
        <end position="72"/>
    </location>
</feature>
<reference evidence="2 4" key="1">
    <citation type="submission" date="2015-04" db="EMBL/GenBank/DDBJ databases">
        <title>The draft genome sequence of Roseovarius indicus B108T.</title>
        <authorList>
            <person name="Li G."/>
            <person name="Lai Q."/>
            <person name="Shao Z."/>
            <person name="Yan P."/>
        </authorList>
    </citation>
    <scope>NUCLEOTIDE SEQUENCE [LARGE SCALE GENOMIC DNA]</scope>
    <source>
        <strain evidence="2 4">B108</strain>
    </source>
</reference>
<dbReference type="EMBL" id="LAXI01000014">
    <property type="protein sequence ID" value="KRS16398.1"/>
    <property type="molecule type" value="Genomic_DNA"/>
</dbReference>
<keyword evidence="1" id="KW-0472">Membrane</keyword>
<proteinExistence type="predicted"/>
<name>A0A0T5P692_9RHOB</name>
<evidence type="ECO:0000313" key="3">
    <source>
        <dbReference type="EMBL" id="QEW28428.1"/>
    </source>
</evidence>
<keyword evidence="1" id="KW-1133">Transmembrane helix</keyword>
<evidence type="ECO:0000313" key="5">
    <source>
        <dbReference type="Proteomes" id="UP000325785"/>
    </source>
</evidence>
<organism evidence="2 4">
    <name type="scientific">Roseovarius indicus</name>
    <dbReference type="NCBI Taxonomy" id="540747"/>
    <lineage>
        <taxon>Bacteria</taxon>
        <taxon>Pseudomonadati</taxon>
        <taxon>Pseudomonadota</taxon>
        <taxon>Alphaproteobacteria</taxon>
        <taxon>Rhodobacterales</taxon>
        <taxon>Roseobacteraceae</taxon>
        <taxon>Roseovarius</taxon>
    </lineage>
</organism>
<dbReference type="RefSeq" id="WP_057818411.1">
    <property type="nucleotide sequence ID" value="NZ_CP031598.1"/>
</dbReference>
<reference evidence="3 5" key="2">
    <citation type="submission" date="2018-08" db="EMBL/GenBank/DDBJ databases">
        <title>Genetic Globetrotter - A new plasmid hitch-hiking vast phylogenetic and geographic distances.</title>
        <authorList>
            <person name="Vollmers J."/>
            <person name="Petersen J."/>
        </authorList>
    </citation>
    <scope>NUCLEOTIDE SEQUENCE [LARGE SCALE GENOMIC DNA]</scope>
    <source>
        <strain evidence="3 5">DSM 26383</strain>
    </source>
</reference>
<protein>
    <submittedName>
        <fullName evidence="2">Uncharacterized protein</fullName>
    </submittedName>
</protein>